<protein>
    <submittedName>
        <fullName evidence="1">Uncharacterized protein</fullName>
    </submittedName>
</protein>
<accession>A0A2P2Q6Y6</accession>
<dbReference type="EMBL" id="GGEC01082269">
    <property type="protein sequence ID" value="MBX62753.1"/>
    <property type="molecule type" value="Transcribed_RNA"/>
</dbReference>
<sequence>MTYHIRPLLHNQKNLCQNLLVLLDCYIH</sequence>
<dbReference type="AlphaFoldDB" id="A0A2P2Q6Y6"/>
<organism evidence="1">
    <name type="scientific">Rhizophora mucronata</name>
    <name type="common">Asiatic mangrove</name>
    <dbReference type="NCBI Taxonomy" id="61149"/>
    <lineage>
        <taxon>Eukaryota</taxon>
        <taxon>Viridiplantae</taxon>
        <taxon>Streptophyta</taxon>
        <taxon>Embryophyta</taxon>
        <taxon>Tracheophyta</taxon>
        <taxon>Spermatophyta</taxon>
        <taxon>Magnoliopsida</taxon>
        <taxon>eudicotyledons</taxon>
        <taxon>Gunneridae</taxon>
        <taxon>Pentapetalae</taxon>
        <taxon>rosids</taxon>
        <taxon>fabids</taxon>
        <taxon>Malpighiales</taxon>
        <taxon>Rhizophoraceae</taxon>
        <taxon>Rhizophora</taxon>
    </lineage>
</organism>
<proteinExistence type="predicted"/>
<reference evidence="1" key="1">
    <citation type="submission" date="2018-02" db="EMBL/GenBank/DDBJ databases">
        <title>Rhizophora mucronata_Transcriptome.</title>
        <authorList>
            <person name="Meera S.P."/>
            <person name="Sreeshan A."/>
            <person name="Augustine A."/>
        </authorList>
    </citation>
    <scope>NUCLEOTIDE SEQUENCE</scope>
    <source>
        <tissue evidence="1">Leaf</tissue>
    </source>
</reference>
<name>A0A2P2Q6Y6_RHIMU</name>
<evidence type="ECO:0000313" key="1">
    <source>
        <dbReference type="EMBL" id="MBX62753.1"/>
    </source>
</evidence>